<organism evidence="2 3">
    <name type="scientific">Prunus yedoensis var. nudiflora</name>
    <dbReference type="NCBI Taxonomy" id="2094558"/>
    <lineage>
        <taxon>Eukaryota</taxon>
        <taxon>Viridiplantae</taxon>
        <taxon>Streptophyta</taxon>
        <taxon>Embryophyta</taxon>
        <taxon>Tracheophyta</taxon>
        <taxon>Spermatophyta</taxon>
        <taxon>Magnoliopsida</taxon>
        <taxon>eudicotyledons</taxon>
        <taxon>Gunneridae</taxon>
        <taxon>Pentapetalae</taxon>
        <taxon>rosids</taxon>
        <taxon>fabids</taxon>
        <taxon>Rosales</taxon>
        <taxon>Rosaceae</taxon>
        <taxon>Amygdaloideae</taxon>
        <taxon>Amygdaleae</taxon>
        <taxon>Prunus</taxon>
    </lineage>
</organism>
<reference evidence="2 3" key="1">
    <citation type="submission" date="2018-02" db="EMBL/GenBank/DDBJ databases">
        <title>Draft genome of wild Prunus yedoensis var. nudiflora.</title>
        <authorList>
            <person name="Baek S."/>
            <person name="Kim J.-H."/>
            <person name="Choi K."/>
            <person name="Kim G.-B."/>
            <person name="Cho A."/>
            <person name="Jang H."/>
            <person name="Shin C.-H."/>
            <person name="Yu H.-J."/>
            <person name="Mun J.-H."/>
        </authorList>
    </citation>
    <scope>NUCLEOTIDE SEQUENCE [LARGE SCALE GENOMIC DNA]</scope>
    <source>
        <strain evidence="3">cv. Jeju island</strain>
        <tissue evidence="2">Leaf</tissue>
    </source>
</reference>
<proteinExistence type="predicted"/>
<dbReference type="AlphaFoldDB" id="A0A314U9X3"/>
<dbReference type="EMBL" id="PJQY01003899">
    <property type="protein sequence ID" value="PQM33662.1"/>
    <property type="molecule type" value="Genomic_DNA"/>
</dbReference>
<evidence type="ECO:0000313" key="3">
    <source>
        <dbReference type="Proteomes" id="UP000250321"/>
    </source>
</evidence>
<comment type="caution">
    <text evidence="2">The sequence shown here is derived from an EMBL/GenBank/DDBJ whole genome shotgun (WGS) entry which is preliminary data.</text>
</comment>
<feature type="compositionally biased region" description="Polar residues" evidence="1">
    <location>
        <begin position="30"/>
        <end position="40"/>
    </location>
</feature>
<keyword evidence="3" id="KW-1185">Reference proteome</keyword>
<name>A0A314U9X3_PRUYE</name>
<feature type="region of interest" description="Disordered" evidence="1">
    <location>
        <begin position="1"/>
        <end position="89"/>
    </location>
</feature>
<gene>
    <name evidence="2" type="ORF">Pyn_20939</name>
</gene>
<evidence type="ECO:0000313" key="2">
    <source>
        <dbReference type="EMBL" id="PQM33662.1"/>
    </source>
</evidence>
<sequence>MASVQSEIREGFAPSSISSNTGPDTIHLSPMQSHKNNKSLGPTEASIQERFATNRISSGSDSRAGHVGPEVSDSAPAESTPGTSGKSHSMFAVMKKITKFFKL</sequence>
<protein>
    <submittedName>
        <fullName evidence="2">Uncharacterized protein</fullName>
    </submittedName>
</protein>
<accession>A0A314U9X3</accession>
<dbReference type="Proteomes" id="UP000250321">
    <property type="component" value="Unassembled WGS sequence"/>
</dbReference>
<evidence type="ECO:0000256" key="1">
    <source>
        <dbReference type="SAM" id="MobiDB-lite"/>
    </source>
</evidence>